<protein>
    <submittedName>
        <fullName evidence="1">Uncharacterized protein</fullName>
    </submittedName>
</protein>
<evidence type="ECO:0000313" key="1">
    <source>
        <dbReference type="EMBL" id="GCF07841.1"/>
    </source>
</evidence>
<gene>
    <name evidence="1" type="ORF">KDI_14050</name>
</gene>
<comment type="caution">
    <text evidence="1">The sequence shown here is derived from an EMBL/GenBank/DDBJ whole genome shotgun (WGS) entry which is preliminary data.</text>
</comment>
<reference evidence="1 2" key="1">
    <citation type="submission" date="2019-01" db="EMBL/GenBank/DDBJ databases">
        <title>Draft genome sequence of Dictyobacter sp. Uno17.</title>
        <authorList>
            <person name="Wang C.M."/>
            <person name="Zheng Y."/>
            <person name="Sakai Y."/>
            <person name="Abe K."/>
            <person name="Yokota A."/>
            <person name="Yabe S."/>
        </authorList>
    </citation>
    <scope>NUCLEOTIDE SEQUENCE [LARGE SCALE GENOMIC DNA]</scope>
    <source>
        <strain evidence="1 2">Uno17</strain>
    </source>
</reference>
<dbReference type="EMBL" id="BIXY01000015">
    <property type="protein sequence ID" value="GCF07841.1"/>
    <property type="molecule type" value="Genomic_DNA"/>
</dbReference>
<accession>A0A5A5T8N6</accession>
<sequence length="90" mass="10666">MYVYYILRGTKKNQVVEFDGDVTEELFPGVDRTEGPDVIKAVVKKLAEQGTEENWTECDLTNEYYDRDDTYAYYNKNWIRRSDVPLVDNR</sequence>
<evidence type="ECO:0000313" key="2">
    <source>
        <dbReference type="Proteomes" id="UP000322530"/>
    </source>
</evidence>
<keyword evidence="2" id="KW-1185">Reference proteome</keyword>
<dbReference type="AlphaFoldDB" id="A0A5A5T8N6"/>
<name>A0A5A5T8N6_9CHLR</name>
<dbReference type="RefSeq" id="WP_149400850.1">
    <property type="nucleotide sequence ID" value="NZ_BIXY01000015.1"/>
</dbReference>
<dbReference type="OrthoDB" id="163247at2"/>
<proteinExistence type="predicted"/>
<organism evidence="1 2">
    <name type="scientific">Dictyobacter arantiisoli</name>
    <dbReference type="NCBI Taxonomy" id="2014874"/>
    <lineage>
        <taxon>Bacteria</taxon>
        <taxon>Bacillati</taxon>
        <taxon>Chloroflexota</taxon>
        <taxon>Ktedonobacteria</taxon>
        <taxon>Ktedonobacterales</taxon>
        <taxon>Dictyobacteraceae</taxon>
        <taxon>Dictyobacter</taxon>
    </lineage>
</organism>
<dbReference type="Proteomes" id="UP000322530">
    <property type="component" value="Unassembled WGS sequence"/>
</dbReference>